<protein>
    <submittedName>
        <fullName evidence="6">Flagellar protein FliS</fullName>
    </submittedName>
</protein>
<dbReference type="CDD" id="cd16098">
    <property type="entry name" value="FliS"/>
    <property type="match status" value="1"/>
</dbReference>
<dbReference type="Pfam" id="PF02561">
    <property type="entry name" value="FliS"/>
    <property type="match status" value="1"/>
</dbReference>
<dbReference type="PANTHER" id="PTHR34773">
    <property type="entry name" value="FLAGELLAR SECRETION CHAPERONE FLIS"/>
    <property type="match status" value="1"/>
</dbReference>
<gene>
    <name evidence="6" type="ORF">SAMN02194393_01402</name>
</gene>
<dbReference type="RefSeq" id="WP_330397345.1">
    <property type="nucleotide sequence ID" value="NZ_FUZT01000003.1"/>
</dbReference>
<dbReference type="GO" id="GO:0071973">
    <property type="term" value="P:bacterial-type flagellum-dependent cell motility"/>
    <property type="evidence" value="ECO:0007669"/>
    <property type="project" value="TreeGrafter"/>
</dbReference>
<dbReference type="GO" id="GO:0005829">
    <property type="term" value="C:cytosol"/>
    <property type="evidence" value="ECO:0007669"/>
    <property type="project" value="UniProtKB-SubCell"/>
</dbReference>
<evidence type="ECO:0000256" key="4">
    <source>
        <dbReference type="ARBA" id="ARBA00022795"/>
    </source>
</evidence>
<name>A0A1T5JW74_9FIRM</name>
<keyword evidence="3" id="KW-0963">Cytoplasm</keyword>
<dbReference type="InterPro" id="IPR036584">
    <property type="entry name" value="FliS_sf"/>
</dbReference>
<comment type="similarity">
    <text evidence="2">Belongs to the FliS family.</text>
</comment>
<keyword evidence="6" id="KW-0282">Flagellum</keyword>
<dbReference type="SUPFAM" id="SSF101116">
    <property type="entry name" value="Flagellar export chaperone FliS"/>
    <property type="match status" value="1"/>
</dbReference>
<dbReference type="NCBIfam" id="TIGR00208">
    <property type="entry name" value="fliS"/>
    <property type="match status" value="1"/>
</dbReference>
<evidence type="ECO:0000256" key="5">
    <source>
        <dbReference type="ARBA" id="ARBA00023186"/>
    </source>
</evidence>
<keyword evidence="6" id="KW-0969">Cilium</keyword>
<dbReference type="AlphaFoldDB" id="A0A1T5JW74"/>
<evidence type="ECO:0000256" key="3">
    <source>
        <dbReference type="ARBA" id="ARBA00022490"/>
    </source>
</evidence>
<dbReference type="EMBL" id="FUZT01000003">
    <property type="protein sequence ID" value="SKC55762.1"/>
    <property type="molecule type" value="Genomic_DNA"/>
</dbReference>
<dbReference type="Proteomes" id="UP000190285">
    <property type="component" value="Unassembled WGS sequence"/>
</dbReference>
<dbReference type="PANTHER" id="PTHR34773:SF1">
    <property type="entry name" value="FLAGELLAR SECRETION CHAPERONE FLIS"/>
    <property type="match status" value="1"/>
</dbReference>
<keyword evidence="6" id="KW-0966">Cell projection</keyword>
<dbReference type="STRING" id="36842.SAMN02194393_01402"/>
<accession>A0A1T5JW74</accession>
<reference evidence="6 7" key="1">
    <citation type="submission" date="2017-02" db="EMBL/GenBank/DDBJ databases">
        <authorList>
            <person name="Peterson S.W."/>
        </authorList>
    </citation>
    <scope>NUCLEOTIDE SEQUENCE [LARGE SCALE GENOMIC DNA]</scope>
    <source>
        <strain evidence="6 7">M1</strain>
    </source>
</reference>
<evidence type="ECO:0000313" key="6">
    <source>
        <dbReference type="EMBL" id="SKC55762.1"/>
    </source>
</evidence>
<keyword evidence="7" id="KW-1185">Reference proteome</keyword>
<proteinExistence type="inferred from homology"/>
<keyword evidence="4" id="KW-1005">Bacterial flagellum biogenesis</keyword>
<keyword evidence="5" id="KW-0143">Chaperone</keyword>
<comment type="subcellular location">
    <subcellularLocation>
        <location evidence="1">Cytoplasm</location>
        <location evidence="1">Cytosol</location>
    </subcellularLocation>
</comment>
<sequence length="160" mass="18674">MAMKNPYNYSMPKSALKLKANLNNNKIDNIKETQGDTTKNKMDQYKEQKIMTAKPEELTLMLYEGLIKFLKQAKLFIKQRNIEKTNNSIIRSQDIINELNITLNMDYEISRNLRSIYVFMNERLIDANINKDEKSVEEVLGLAQDLKDTWKEAMGLAYAK</sequence>
<dbReference type="Gene3D" id="1.20.120.340">
    <property type="entry name" value="Flagellar protein FliS"/>
    <property type="match status" value="1"/>
</dbReference>
<evidence type="ECO:0000256" key="1">
    <source>
        <dbReference type="ARBA" id="ARBA00004514"/>
    </source>
</evidence>
<dbReference type="InterPro" id="IPR003713">
    <property type="entry name" value="FliS"/>
</dbReference>
<evidence type="ECO:0000256" key="2">
    <source>
        <dbReference type="ARBA" id="ARBA00008787"/>
    </source>
</evidence>
<organism evidence="6 7">
    <name type="scientific">Maledivibacter halophilus</name>
    <dbReference type="NCBI Taxonomy" id="36842"/>
    <lineage>
        <taxon>Bacteria</taxon>
        <taxon>Bacillati</taxon>
        <taxon>Bacillota</taxon>
        <taxon>Clostridia</taxon>
        <taxon>Peptostreptococcales</taxon>
        <taxon>Caminicellaceae</taxon>
        <taxon>Maledivibacter</taxon>
    </lineage>
</organism>
<dbReference type="GO" id="GO:0044780">
    <property type="term" value="P:bacterial-type flagellum assembly"/>
    <property type="evidence" value="ECO:0007669"/>
    <property type="project" value="InterPro"/>
</dbReference>
<evidence type="ECO:0000313" key="7">
    <source>
        <dbReference type="Proteomes" id="UP000190285"/>
    </source>
</evidence>